<protein>
    <submittedName>
        <fullName evidence="1">SusD-like starch-binding protein associating with outer membrane</fullName>
    </submittedName>
</protein>
<dbReference type="RefSeq" id="WP_111319069.1">
    <property type="nucleotide sequence ID" value="NZ_QKZT01000008.1"/>
</dbReference>
<dbReference type="Gene3D" id="1.25.40.390">
    <property type="match status" value="1"/>
</dbReference>
<dbReference type="OrthoDB" id="973072at2"/>
<dbReference type="Pfam" id="PF12771">
    <property type="entry name" value="SusD-like_2"/>
    <property type="match status" value="1"/>
</dbReference>
<accession>A0A2W7R882</accession>
<name>A0A2W7R882_9BACT</name>
<keyword evidence="2" id="KW-1185">Reference proteome</keyword>
<dbReference type="SUPFAM" id="SSF48452">
    <property type="entry name" value="TPR-like"/>
    <property type="match status" value="1"/>
</dbReference>
<evidence type="ECO:0000313" key="2">
    <source>
        <dbReference type="Proteomes" id="UP000248882"/>
    </source>
</evidence>
<dbReference type="AlphaFoldDB" id="A0A2W7R882"/>
<dbReference type="PROSITE" id="PS51257">
    <property type="entry name" value="PROKAR_LIPOPROTEIN"/>
    <property type="match status" value="1"/>
</dbReference>
<dbReference type="InterPro" id="IPR041662">
    <property type="entry name" value="SusD-like_2"/>
</dbReference>
<organism evidence="1 2">
    <name type="scientific">Algoriphagus chordae</name>
    <dbReference type="NCBI Taxonomy" id="237019"/>
    <lineage>
        <taxon>Bacteria</taxon>
        <taxon>Pseudomonadati</taxon>
        <taxon>Bacteroidota</taxon>
        <taxon>Cytophagia</taxon>
        <taxon>Cytophagales</taxon>
        <taxon>Cyclobacteriaceae</taxon>
        <taxon>Algoriphagus</taxon>
    </lineage>
</organism>
<comment type="caution">
    <text evidence="1">The sequence shown here is derived from an EMBL/GenBank/DDBJ whole genome shotgun (WGS) entry which is preliminary data.</text>
</comment>
<reference evidence="1 2" key="1">
    <citation type="submission" date="2018-06" db="EMBL/GenBank/DDBJ databases">
        <title>Genomic Encyclopedia of Archaeal and Bacterial Type Strains, Phase II (KMG-II): from individual species to whole genera.</title>
        <authorList>
            <person name="Goeker M."/>
        </authorList>
    </citation>
    <scope>NUCLEOTIDE SEQUENCE [LARGE SCALE GENOMIC DNA]</scope>
    <source>
        <strain evidence="1 2">DSM 19830</strain>
    </source>
</reference>
<proteinExistence type="predicted"/>
<dbReference type="EMBL" id="QKZT01000008">
    <property type="protein sequence ID" value="PZX51947.1"/>
    <property type="molecule type" value="Genomic_DNA"/>
</dbReference>
<dbReference type="Proteomes" id="UP000248882">
    <property type="component" value="Unassembled WGS sequence"/>
</dbReference>
<dbReference type="InterPro" id="IPR011990">
    <property type="entry name" value="TPR-like_helical_dom_sf"/>
</dbReference>
<sequence length="466" mass="51738">MKKLNIIIVTALLLVGCNNFDEDININPNVPSQASGTQLIANAMLSLSGLSSSPQGEFMSQYLSETQYVNASLYPQSSTSFYWLYQGPLINLQTVLNSADDLSGTEGPVENQLAVAKILKAYYIWHATDRWGDVPMTDALQGADNFTPKYDTQESIYTSLFGLLDEANAAIVPGSITNDIMYNGDMTKWSKLAGTLKMLMALRLSEVNPTLGKEKFTEALQEGVLDSNSGNLVFKHLADANNQNYWFGQIDLQGREWWAISATLMDKMKPVGDPRLMVYANPNRTDGDYTGLVFGETIDIDTEKYALLGDAIHAQDAPVYLVTYAQALFAQAEAAKLGWIAGGDNAAEENYNMAIEASMEQWGADTSSLPDFMAQPEIAYSSDNAIEQIATQRWVHLFMHGYEGWAEYRRTGYPNNMVAPDGADVPNRQIYIETEQFNNTDNYNEAVQRQFGGSESLYGNIWWDVN</sequence>
<evidence type="ECO:0000313" key="1">
    <source>
        <dbReference type="EMBL" id="PZX51947.1"/>
    </source>
</evidence>
<gene>
    <name evidence="1" type="ORF">LV85_02096</name>
</gene>